<keyword evidence="1" id="KW-0812">Transmembrane</keyword>
<proteinExistence type="predicted"/>
<evidence type="ECO:0000256" key="1">
    <source>
        <dbReference type="SAM" id="Phobius"/>
    </source>
</evidence>
<gene>
    <name evidence="2" type="ORF">POCTA_138.1.T0400017</name>
</gene>
<evidence type="ECO:0000313" key="3">
    <source>
        <dbReference type="Proteomes" id="UP000683925"/>
    </source>
</evidence>
<keyword evidence="1" id="KW-0472">Membrane</keyword>
<comment type="caution">
    <text evidence="2">The sequence shown here is derived from an EMBL/GenBank/DDBJ whole genome shotgun (WGS) entry which is preliminary data.</text>
</comment>
<dbReference type="Proteomes" id="UP000683925">
    <property type="component" value="Unassembled WGS sequence"/>
</dbReference>
<sequence>MTLQTIPQLFIQGFYNTEIGAWGGFNVFSYILLVSNLFYYFSELQFIVFTTTYRQMQTELQFKLKKIKLKLIQETKQLIKSDLKYIGFVKAFYFHIDPSTSQSLNDIIYSALIKRKGVWFKQQNS</sequence>
<feature type="transmembrane region" description="Helical" evidence="1">
    <location>
        <begin position="20"/>
        <end position="41"/>
    </location>
</feature>
<dbReference type="AlphaFoldDB" id="A0A8S1UAS1"/>
<keyword evidence="1" id="KW-1133">Transmembrane helix</keyword>
<reference evidence="2" key="1">
    <citation type="submission" date="2021-01" db="EMBL/GenBank/DDBJ databases">
        <authorList>
            <consortium name="Genoscope - CEA"/>
            <person name="William W."/>
        </authorList>
    </citation>
    <scope>NUCLEOTIDE SEQUENCE</scope>
</reference>
<evidence type="ECO:0008006" key="4">
    <source>
        <dbReference type="Google" id="ProtNLM"/>
    </source>
</evidence>
<evidence type="ECO:0000313" key="2">
    <source>
        <dbReference type="EMBL" id="CAD8161414.1"/>
    </source>
</evidence>
<keyword evidence="3" id="KW-1185">Reference proteome</keyword>
<protein>
    <recommendedName>
        <fullName evidence="4">Transmembrane protein</fullName>
    </recommendedName>
</protein>
<name>A0A8S1UAS1_PAROT</name>
<accession>A0A8S1UAS1</accession>
<dbReference type="EMBL" id="CAJJDP010000040">
    <property type="protein sequence ID" value="CAD8161414.1"/>
    <property type="molecule type" value="Genomic_DNA"/>
</dbReference>
<organism evidence="2 3">
    <name type="scientific">Paramecium octaurelia</name>
    <dbReference type="NCBI Taxonomy" id="43137"/>
    <lineage>
        <taxon>Eukaryota</taxon>
        <taxon>Sar</taxon>
        <taxon>Alveolata</taxon>
        <taxon>Ciliophora</taxon>
        <taxon>Intramacronucleata</taxon>
        <taxon>Oligohymenophorea</taxon>
        <taxon>Peniculida</taxon>
        <taxon>Parameciidae</taxon>
        <taxon>Paramecium</taxon>
    </lineage>
</organism>